<keyword evidence="2" id="KW-0472">Membrane</keyword>
<feature type="transmembrane region" description="Helical" evidence="2">
    <location>
        <begin position="16"/>
        <end position="39"/>
    </location>
</feature>
<comment type="caution">
    <text evidence="3">The sequence shown here is derived from an EMBL/GenBank/DDBJ whole genome shotgun (WGS) entry which is preliminary data.</text>
</comment>
<evidence type="ECO:0000313" key="4">
    <source>
        <dbReference type="Proteomes" id="UP000186868"/>
    </source>
</evidence>
<name>A0A1U7HNQ6_9CYAN</name>
<evidence type="ECO:0000256" key="1">
    <source>
        <dbReference type="SAM" id="MobiDB-lite"/>
    </source>
</evidence>
<gene>
    <name evidence="3" type="ORF">NIES593_05355</name>
</gene>
<evidence type="ECO:0000256" key="2">
    <source>
        <dbReference type="SAM" id="Phobius"/>
    </source>
</evidence>
<dbReference type="Proteomes" id="UP000186868">
    <property type="component" value="Unassembled WGS sequence"/>
</dbReference>
<reference evidence="3 4" key="1">
    <citation type="submission" date="2016-11" db="EMBL/GenBank/DDBJ databases">
        <title>Draft Genome Sequences of Nine Cyanobacterial Strains from Diverse Habitats.</title>
        <authorList>
            <person name="Zhu T."/>
            <person name="Hou S."/>
            <person name="Lu X."/>
            <person name="Hess W.R."/>
        </authorList>
    </citation>
    <scope>NUCLEOTIDE SEQUENCE [LARGE SCALE GENOMIC DNA]</scope>
    <source>
        <strain evidence="3 4">NIES-593</strain>
    </source>
</reference>
<keyword evidence="2" id="KW-1133">Transmembrane helix</keyword>
<dbReference type="InterPro" id="IPR033456">
    <property type="entry name" value="DUF5132"/>
</dbReference>
<keyword evidence="4" id="KW-1185">Reference proteome</keyword>
<proteinExistence type="predicted"/>
<protein>
    <submittedName>
        <fullName evidence="3">DUF5132 domain-containing protein</fullName>
    </submittedName>
</protein>
<sequence length="103" mass="10478">MALKIGNFFEELGETLGIPGIVAGLGAIVLAPVVIPAAAKVGKPVAKAAIKGGILAYEKVKSTVAETGEVFEDLIAEVQAEMAEEQSQQALDPDSASSNPEAS</sequence>
<dbReference type="AlphaFoldDB" id="A0A1U7HNQ6"/>
<feature type="region of interest" description="Disordered" evidence="1">
    <location>
        <begin position="82"/>
        <end position="103"/>
    </location>
</feature>
<dbReference type="Pfam" id="PF17195">
    <property type="entry name" value="DUF5132"/>
    <property type="match status" value="1"/>
</dbReference>
<dbReference type="STRING" id="1921803.NIES593_05355"/>
<organism evidence="3 4">
    <name type="scientific">Hydrococcus rivularis NIES-593</name>
    <dbReference type="NCBI Taxonomy" id="1921803"/>
    <lineage>
        <taxon>Bacteria</taxon>
        <taxon>Bacillati</taxon>
        <taxon>Cyanobacteriota</taxon>
        <taxon>Cyanophyceae</taxon>
        <taxon>Pleurocapsales</taxon>
        <taxon>Hydrococcaceae</taxon>
        <taxon>Hydrococcus</taxon>
    </lineage>
</organism>
<keyword evidence="2" id="KW-0812">Transmembrane</keyword>
<dbReference type="RefSeq" id="WP_073598601.1">
    <property type="nucleotide sequence ID" value="NZ_MRCB01000004.1"/>
</dbReference>
<accession>A0A1U7HNQ6</accession>
<dbReference type="EMBL" id="MRCB01000004">
    <property type="protein sequence ID" value="OKH25191.1"/>
    <property type="molecule type" value="Genomic_DNA"/>
</dbReference>
<evidence type="ECO:0000313" key="3">
    <source>
        <dbReference type="EMBL" id="OKH25191.1"/>
    </source>
</evidence>